<protein>
    <submittedName>
        <fullName evidence="2">Uncharacterized protein</fullName>
    </submittedName>
</protein>
<feature type="region of interest" description="Disordered" evidence="1">
    <location>
        <begin position="1"/>
        <end position="20"/>
    </location>
</feature>
<organism evidence="2">
    <name type="scientific">Arundo donax</name>
    <name type="common">Giant reed</name>
    <name type="synonym">Donax arundinaceus</name>
    <dbReference type="NCBI Taxonomy" id="35708"/>
    <lineage>
        <taxon>Eukaryota</taxon>
        <taxon>Viridiplantae</taxon>
        <taxon>Streptophyta</taxon>
        <taxon>Embryophyta</taxon>
        <taxon>Tracheophyta</taxon>
        <taxon>Spermatophyta</taxon>
        <taxon>Magnoliopsida</taxon>
        <taxon>Liliopsida</taxon>
        <taxon>Poales</taxon>
        <taxon>Poaceae</taxon>
        <taxon>PACMAD clade</taxon>
        <taxon>Arundinoideae</taxon>
        <taxon>Arundineae</taxon>
        <taxon>Arundo</taxon>
    </lineage>
</organism>
<reference evidence="2" key="2">
    <citation type="journal article" date="2015" name="Data Brief">
        <title>Shoot transcriptome of the giant reed, Arundo donax.</title>
        <authorList>
            <person name="Barrero R.A."/>
            <person name="Guerrero F.D."/>
            <person name="Moolhuijzen P."/>
            <person name="Goolsby J.A."/>
            <person name="Tidwell J."/>
            <person name="Bellgard S.E."/>
            <person name="Bellgard M.I."/>
        </authorList>
    </citation>
    <scope>NUCLEOTIDE SEQUENCE</scope>
    <source>
        <tissue evidence="2">Shoot tissue taken approximately 20 cm above the soil surface</tissue>
    </source>
</reference>
<dbReference type="EMBL" id="GBRH01187055">
    <property type="protein sequence ID" value="JAE10841.1"/>
    <property type="molecule type" value="Transcribed_RNA"/>
</dbReference>
<name>A0A0A9FL28_ARUDO</name>
<reference evidence="2" key="1">
    <citation type="submission" date="2014-09" db="EMBL/GenBank/DDBJ databases">
        <authorList>
            <person name="Magalhaes I.L.F."/>
            <person name="Oliveira U."/>
            <person name="Santos F.R."/>
            <person name="Vidigal T.H.D.A."/>
            <person name="Brescovit A.D."/>
            <person name="Santos A.J."/>
        </authorList>
    </citation>
    <scope>NUCLEOTIDE SEQUENCE</scope>
    <source>
        <tissue evidence="2">Shoot tissue taken approximately 20 cm above the soil surface</tissue>
    </source>
</reference>
<dbReference type="AlphaFoldDB" id="A0A0A9FL28"/>
<evidence type="ECO:0000256" key="1">
    <source>
        <dbReference type="SAM" id="MobiDB-lite"/>
    </source>
</evidence>
<proteinExistence type="predicted"/>
<accession>A0A0A9FL28</accession>
<feature type="compositionally biased region" description="Basic and acidic residues" evidence="1">
    <location>
        <begin position="10"/>
        <end position="19"/>
    </location>
</feature>
<evidence type="ECO:0000313" key="2">
    <source>
        <dbReference type="EMBL" id="JAE10841.1"/>
    </source>
</evidence>
<sequence length="60" mass="6691">MHQGETEEEHEPKKMRPDVDGLVVPREEAEDGIEDGPLGAVVVEDELVLLHVLRQLVVAH</sequence>